<evidence type="ECO:0000313" key="4">
    <source>
        <dbReference type="EMBL" id="CAG5084894.1"/>
    </source>
</evidence>
<keyword evidence="2" id="KW-0812">Transmembrane</keyword>
<dbReference type="Proteomes" id="UP000681526">
    <property type="component" value="Unassembled WGS sequence"/>
</dbReference>
<feature type="transmembrane region" description="Helical" evidence="2">
    <location>
        <begin position="36"/>
        <end position="56"/>
    </location>
</feature>
<comment type="caution">
    <text evidence="4">The sequence shown here is derived from an EMBL/GenBank/DDBJ whole genome shotgun (WGS) entry which is preliminary data.</text>
</comment>
<dbReference type="Gene3D" id="3.60.21.10">
    <property type="match status" value="1"/>
</dbReference>
<feature type="transmembrane region" description="Helical" evidence="2">
    <location>
        <begin position="5"/>
        <end position="24"/>
    </location>
</feature>
<feature type="region of interest" description="Disordered" evidence="1">
    <location>
        <begin position="380"/>
        <end position="407"/>
    </location>
</feature>
<keyword evidence="2" id="KW-0472">Membrane</keyword>
<evidence type="ECO:0000256" key="1">
    <source>
        <dbReference type="SAM" id="MobiDB-lite"/>
    </source>
</evidence>
<dbReference type="PANTHER" id="PTHR31302:SF0">
    <property type="entry name" value="TRANSMEMBRANE PROTEIN WITH METALLOPHOSPHOESTERASE DOMAIN"/>
    <property type="match status" value="1"/>
</dbReference>
<proteinExistence type="predicted"/>
<dbReference type="PANTHER" id="PTHR31302">
    <property type="entry name" value="TRANSMEMBRANE PROTEIN WITH METALLOPHOSPHOESTERASE DOMAIN-RELATED"/>
    <property type="match status" value="1"/>
</dbReference>
<dbReference type="SUPFAM" id="SSF56300">
    <property type="entry name" value="Metallo-dependent phosphatases"/>
    <property type="match status" value="1"/>
</dbReference>
<evidence type="ECO:0000259" key="3">
    <source>
        <dbReference type="Pfam" id="PF00149"/>
    </source>
</evidence>
<reference evidence="4 5" key="1">
    <citation type="submission" date="2021-04" db="EMBL/GenBank/DDBJ databases">
        <authorList>
            <person name="Rakotoarivonina H."/>
        </authorList>
    </citation>
    <scope>NUCLEOTIDE SEQUENCE [LARGE SCALE GENOMIC DNA]</scope>
    <source>
        <strain evidence="4 5">XE</strain>
    </source>
</reference>
<feature type="transmembrane region" description="Helical" evidence="2">
    <location>
        <begin position="108"/>
        <end position="131"/>
    </location>
</feature>
<sequence>MKRMLFALPLILILYIGLNVYIGWNLRMFLEWLAGPIPGAVFWIPFLLVAFGFPIGRIGRGAGPVLRLLKVAGAYYFALFEYGCLLLPPADIAGWLLREAGYGASIHIGVPGAAVAMVLLVLFITGSINAWSPVVREYRLEVPKDAGGLGSLRILAASDLHLGNIVGNRHLRRLIGAAEARKPDLILLAGDVIDDDIEPFIRNRMDETLGRLKAPYGIYAVLGNHEYYGGQIEAYVRRAADAGIRVLRDEAVTIDGCFQIAGRKDKTAEGAGPDGRLPVSRLLEPLDPKLPILLMDHQPLALGEAAQAGADLLLSGHTHRGQFAPNHLVTRRLFELDWGYKRIGGMHALVSSGFGTWGPAIRLASRSELLDITLVFTGSQRSENRDKPGGAEAGGSFTIEDGQAANS</sequence>
<dbReference type="InterPro" id="IPR004843">
    <property type="entry name" value="Calcineurin-like_PHP"/>
</dbReference>
<dbReference type="InterPro" id="IPR029052">
    <property type="entry name" value="Metallo-depent_PP-like"/>
</dbReference>
<keyword evidence="5" id="KW-1185">Reference proteome</keyword>
<dbReference type="Pfam" id="PF00149">
    <property type="entry name" value="Metallophos"/>
    <property type="match status" value="1"/>
</dbReference>
<dbReference type="EMBL" id="CAJRAY010000038">
    <property type="protein sequence ID" value="CAG5084894.1"/>
    <property type="molecule type" value="Genomic_DNA"/>
</dbReference>
<protein>
    <submittedName>
        <fullName evidence="4">Metallophosphoesterase</fullName>
    </submittedName>
</protein>
<keyword evidence="2" id="KW-1133">Transmembrane helix</keyword>
<evidence type="ECO:0000313" key="5">
    <source>
        <dbReference type="Proteomes" id="UP000681526"/>
    </source>
</evidence>
<organism evidence="4 5">
    <name type="scientific">Thermobacillus xylanilyticus</name>
    <dbReference type="NCBI Taxonomy" id="76633"/>
    <lineage>
        <taxon>Bacteria</taxon>
        <taxon>Bacillati</taxon>
        <taxon>Bacillota</taxon>
        <taxon>Bacilli</taxon>
        <taxon>Bacillales</taxon>
        <taxon>Paenibacillaceae</taxon>
        <taxon>Thermobacillus</taxon>
    </lineage>
</organism>
<dbReference type="RefSeq" id="WP_213484199.1">
    <property type="nucleotide sequence ID" value="NZ_CAJRAY010000038.1"/>
</dbReference>
<dbReference type="InterPro" id="IPR051158">
    <property type="entry name" value="Metallophosphoesterase_sf"/>
</dbReference>
<dbReference type="CDD" id="cd07385">
    <property type="entry name" value="MPP_YkuE_C"/>
    <property type="match status" value="1"/>
</dbReference>
<feature type="transmembrane region" description="Helical" evidence="2">
    <location>
        <begin position="68"/>
        <end position="88"/>
    </location>
</feature>
<accession>A0ABM8V3C0</accession>
<name>A0ABM8V3C0_THEXY</name>
<feature type="domain" description="Calcineurin-like phosphoesterase" evidence="3">
    <location>
        <begin position="152"/>
        <end position="320"/>
    </location>
</feature>
<gene>
    <name evidence="4" type="primary">txxe 1123</name>
    <name evidence="4" type="ORF">TXXE_08295</name>
</gene>
<evidence type="ECO:0000256" key="2">
    <source>
        <dbReference type="SAM" id="Phobius"/>
    </source>
</evidence>